<dbReference type="PANTHER" id="PTHR11576">
    <property type="entry name" value="ZONA PELLUCIDA SPERM-BINDING PROTEIN 3"/>
    <property type="match status" value="1"/>
</dbReference>
<dbReference type="GO" id="GO:0035805">
    <property type="term" value="C:egg coat"/>
    <property type="evidence" value="ECO:0007669"/>
    <property type="project" value="UniProtKB-SubCell"/>
</dbReference>
<dbReference type="GO" id="GO:0035803">
    <property type="term" value="P:egg coat formation"/>
    <property type="evidence" value="ECO:0007669"/>
    <property type="project" value="UniProtKB-UniRule"/>
</dbReference>
<protein>
    <recommendedName>
        <fullName evidence="3 14">Zona pellucida sperm-binding protein 3</fullName>
    </recommendedName>
</protein>
<sequence>MVIAGHSASLALLLSLAFGVAHTIRSLKDGPMIDAEGRQYKSAVLTTGENSGSDSSDETAVHVRCTETSMIITVKADLFKYGRLVSAGELFLGEGEHTESSQCQAVAVTDTELVIEAGLQDCGSKLTMSEDFVTYSNQLMFSPATSHHGVTRMIRAVVPVNCHYKRTHFVSSYPQQPLVLSASAKYSAFSLKLMTGDWRSEMSSNVFYLGDLLHLEASYTGPDAEQRLLFIDSCVATLTPDATSVPRYYFVENHGCVTDAKEEGSKALIHPRTRADLLQMQLDAILFHHDPRNSVSCL</sequence>
<dbReference type="Ensembl" id="ENSMALT00000007466.1">
    <property type="protein sequence ID" value="ENSMALP00000007315.1"/>
    <property type="gene ID" value="ENSMALG00000005194.1"/>
</dbReference>
<feature type="domain" description="ZP" evidence="15">
    <location>
        <begin position="64"/>
        <end position="298"/>
    </location>
</feature>
<comment type="domain">
    <text evidence="14">The ZP domain is involved in the polymerization of the ZP proteins to form the zona pellucida.</text>
</comment>
<evidence type="ECO:0000256" key="13">
    <source>
        <dbReference type="ARBA" id="ARBA00023180"/>
    </source>
</evidence>
<keyword evidence="12 14" id="KW-1015">Disulfide bond</keyword>
<evidence type="ECO:0000256" key="3">
    <source>
        <dbReference type="ARBA" id="ARBA00017980"/>
    </source>
</evidence>
<keyword evidence="13" id="KW-0325">Glycoprotein</keyword>
<evidence type="ECO:0000256" key="2">
    <source>
        <dbReference type="ARBA" id="ARBA00006735"/>
    </source>
</evidence>
<dbReference type="PRINTS" id="PR00023">
    <property type="entry name" value="ZPELLUCIDA"/>
</dbReference>
<dbReference type="GO" id="GO:0032190">
    <property type="term" value="F:acrosin binding"/>
    <property type="evidence" value="ECO:0007669"/>
    <property type="project" value="TreeGrafter"/>
</dbReference>
<comment type="function">
    <text evidence="14">Component of the zona pellucida, an extracellular matrix surrounding oocytes which mediates sperm binding, induction of the acrosome reaction and prevents post-fertilization polyspermy. The zona pellucida is composed of 3 to 4 glycoproteins, ZP1, ZP2, ZP3, and ZP4. ZP3 is essential for sperm binding and zona matrix formation.</text>
</comment>
<evidence type="ECO:0000256" key="5">
    <source>
        <dbReference type="ARBA" id="ARBA00022525"/>
    </source>
</evidence>
<keyword evidence="11" id="KW-0472">Membrane</keyword>
<dbReference type="FunFam" id="2.60.40.3210:FF:000001">
    <property type="entry name" value="Zona pellucida sperm-binding protein 3"/>
    <property type="match status" value="1"/>
</dbReference>
<feature type="chain" id="PRO_5044516057" description="Zona pellucida sperm-binding protein 3" evidence="14">
    <location>
        <begin position="24"/>
        <end position="298"/>
    </location>
</feature>
<dbReference type="GO" id="GO:2000344">
    <property type="term" value="P:positive regulation of acrosome reaction"/>
    <property type="evidence" value="ECO:0007669"/>
    <property type="project" value="UniProtKB-UniRule"/>
</dbReference>
<dbReference type="FunFam" id="2.60.40.4100:FF:000002">
    <property type="entry name" value="Zona pellucida sperm-binding protein 3"/>
    <property type="match status" value="1"/>
</dbReference>
<feature type="signal peptide" evidence="14">
    <location>
        <begin position="1"/>
        <end position="23"/>
    </location>
</feature>
<evidence type="ECO:0000313" key="17">
    <source>
        <dbReference type="Proteomes" id="UP000261600"/>
    </source>
</evidence>
<dbReference type="PROSITE" id="PS51034">
    <property type="entry name" value="ZP_2"/>
    <property type="match status" value="1"/>
</dbReference>
<reference evidence="16" key="1">
    <citation type="submission" date="2025-05" db="UniProtKB">
        <authorList>
            <consortium name="Ensembl"/>
        </authorList>
    </citation>
    <scope>IDENTIFICATION</scope>
</reference>
<evidence type="ECO:0000313" key="16">
    <source>
        <dbReference type="Ensembl" id="ENSMALP00000007322.1"/>
    </source>
</evidence>
<dbReference type="Gene3D" id="2.60.40.3210">
    <property type="entry name" value="Zona pellucida, ZP-N domain"/>
    <property type="match status" value="1"/>
</dbReference>
<dbReference type="GO" id="GO:0007339">
    <property type="term" value="P:binding of sperm to zona pellucida"/>
    <property type="evidence" value="ECO:0007669"/>
    <property type="project" value="UniProtKB-UniRule"/>
</dbReference>
<name>A0A3Q3J2K4_MONAL</name>
<dbReference type="AlphaFoldDB" id="A0A3Q3J2K4"/>
<dbReference type="Ensembl" id="ENSMALT00000007451.1">
    <property type="protein sequence ID" value="ENSMALP00000007300.1"/>
    <property type="gene ID" value="ENSMALG00000005194.1"/>
</dbReference>
<dbReference type="STRING" id="43700.ENSMALP00000007300"/>
<keyword evidence="8" id="KW-0812">Transmembrane</keyword>
<dbReference type="Ensembl" id="ENSMALT00000007458.1">
    <property type="protein sequence ID" value="ENSMALP00000007307.1"/>
    <property type="gene ID" value="ENSMALG00000005194.1"/>
</dbReference>
<evidence type="ECO:0000256" key="6">
    <source>
        <dbReference type="ARBA" id="ARBA00022530"/>
    </source>
</evidence>
<keyword evidence="10" id="KW-1133">Transmembrane helix</keyword>
<dbReference type="Proteomes" id="UP000261600">
    <property type="component" value="Unplaced"/>
</dbReference>
<evidence type="ECO:0000256" key="12">
    <source>
        <dbReference type="ARBA" id="ARBA00023157"/>
    </source>
</evidence>
<keyword evidence="17" id="KW-1185">Reference proteome</keyword>
<dbReference type="PANTHER" id="PTHR11576:SF2">
    <property type="entry name" value="ZONA PELLUCIDA SPERM-BINDING PROTEIN 3"/>
    <property type="match status" value="1"/>
</dbReference>
<dbReference type="InterPro" id="IPR055355">
    <property type="entry name" value="ZP-C"/>
</dbReference>
<comment type="subcellular location">
    <subcellularLocation>
        <location evidence="1">Secreted</location>
        <location evidence="1">Extracellular space</location>
        <location evidence="1">Extracellular matrix</location>
    </subcellularLocation>
    <subcellularLocation>
        <location evidence="14">Zona pellucida</location>
    </subcellularLocation>
    <subcellularLocation>
        <location evidence="14">Cell membrane</location>
        <topology evidence="14">Single-pass type I membrane protein</topology>
    </subcellularLocation>
</comment>
<evidence type="ECO:0000256" key="1">
    <source>
        <dbReference type="ARBA" id="ARBA00004498"/>
    </source>
</evidence>
<dbReference type="Pfam" id="PF00100">
    <property type="entry name" value="Zona_pellucida"/>
    <property type="match status" value="1"/>
</dbReference>
<evidence type="ECO:0000256" key="9">
    <source>
        <dbReference type="ARBA" id="ARBA00022729"/>
    </source>
</evidence>
<keyword evidence="4 14" id="KW-1003">Cell membrane</keyword>
<evidence type="ECO:0000256" key="10">
    <source>
        <dbReference type="ARBA" id="ARBA00022989"/>
    </source>
</evidence>
<dbReference type="Ensembl" id="ENSMALT00000007473.1">
    <property type="protein sequence ID" value="ENSMALP00000007322.1"/>
    <property type="gene ID" value="ENSMALG00000005194.1"/>
</dbReference>
<evidence type="ECO:0000256" key="11">
    <source>
        <dbReference type="ARBA" id="ARBA00023136"/>
    </source>
</evidence>
<organism evidence="16 17">
    <name type="scientific">Monopterus albus</name>
    <name type="common">Swamp eel</name>
    <dbReference type="NCBI Taxonomy" id="43700"/>
    <lineage>
        <taxon>Eukaryota</taxon>
        <taxon>Metazoa</taxon>
        <taxon>Chordata</taxon>
        <taxon>Craniata</taxon>
        <taxon>Vertebrata</taxon>
        <taxon>Euteleostomi</taxon>
        <taxon>Actinopterygii</taxon>
        <taxon>Neopterygii</taxon>
        <taxon>Teleostei</taxon>
        <taxon>Neoteleostei</taxon>
        <taxon>Acanthomorphata</taxon>
        <taxon>Anabantaria</taxon>
        <taxon>Synbranchiformes</taxon>
        <taxon>Synbranchidae</taxon>
        <taxon>Monopterus</taxon>
    </lineage>
</organism>
<evidence type="ECO:0000256" key="7">
    <source>
        <dbReference type="ARBA" id="ARBA00022685"/>
    </source>
</evidence>
<proteinExistence type="inferred from homology"/>
<dbReference type="SMART" id="SM00241">
    <property type="entry name" value="ZP"/>
    <property type="match status" value="1"/>
</dbReference>
<dbReference type="GO" id="GO:0005886">
    <property type="term" value="C:plasma membrane"/>
    <property type="evidence" value="ECO:0007669"/>
    <property type="project" value="UniProtKB-SubCell"/>
</dbReference>
<comment type="PTM">
    <text evidence="14">Proteolytically cleaved before the transmembrane segment to yield the secreted ectodomain incorporated in the zona pellucida.</text>
</comment>
<dbReference type="InterPro" id="IPR001507">
    <property type="entry name" value="ZP_dom"/>
</dbReference>
<keyword evidence="7 14" id="KW-0165">Cleavage on pair of basic residues</keyword>
<evidence type="ECO:0000256" key="14">
    <source>
        <dbReference type="RuleBase" id="RU367066"/>
    </source>
</evidence>
<evidence type="ECO:0000256" key="8">
    <source>
        <dbReference type="ARBA" id="ARBA00022692"/>
    </source>
</evidence>
<dbReference type="Gene3D" id="2.60.40.4100">
    <property type="entry name" value="Zona pellucida, ZP-C domain"/>
    <property type="match status" value="1"/>
</dbReference>
<dbReference type="InterPro" id="IPR048290">
    <property type="entry name" value="ZP_chr"/>
</dbReference>
<keyword evidence="6 14" id="KW-0272">Extracellular matrix</keyword>
<dbReference type="InterPro" id="IPR055356">
    <property type="entry name" value="ZP-N"/>
</dbReference>
<dbReference type="GO" id="GO:0035804">
    <property type="term" value="F:structural constituent of egg coat"/>
    <property type="evidence" value="ECO:0007669"/>
    <property type="project" value="UniProtKB-UniRule"/>
</dbReference>
<evidence type="ECO:0000256" key="4">
    <source>
        <dbReference type="ARBA" id="ARBA00022475"/>
    </source>
</evidence>
<evidence type="ECO:0000259" key="15">
    <source>
        <dbReference type="PROSITE" id="PS51034"/>
    </source>
</evidence>
<keyword evidence="9 14" id="KW-0732">Signal</keyword>
<dbReference type="Pfam" id="PF23344">
    <property type="entry name" value="ZP-N"/>
    <property type="match status" value="1"/>
</dbReference>
<dbReference type="InterPro" id="IPR042235">
    <property type="entry name" value="ZP-C_dom"/>
</dbReference>
<comment type="similarity">
    <text evidence="2 14">Belongs to the ZP domain family. ZPC subfamily.</text>
</comment>
<keyword evidence="5 14" id="KW-0964">Secreted</keyword>
<accession>A0A3Q3J2K4</accession>